<dbReference type="HOGENOM" id="CLU_1206280_0_0_1"/>
<reference evidence="2 3" key="1">
    <citation type="journal article" date="2011" name="Nat. Genet.">
        <title>The genome of the mesopolyploid crop species Brassica rapa.</title>
        <authorList>
            <consortium name="Brassica rapa Genome Sequencing Project Consortium"/>
            <person name="Wang X."/>
            <person name="Wang H."/>
            <person name="Wang J."/>
            <person name="Sun R."/>
            <person name="Wu J."/>
            <person name="Liu S."/>
            <person name="Bai Y."/>
            <person name="Mun J.H."/>
            <person name="Bancroft I."/>
            <person name="Cheng F."/>
            <person name="Huang S."/>
            <person name="Li X."/>
            <person name="Hua W."/>
            <person name="Wang J."/>
            <person name="Wang X."/>
            <person name="Freeling M."/>
            <person name="Pires J.C."/>
            <person name="Paterson A.H."/>
            <person name="Chalhoub B."/>
            <person name="Wang B."/>
            <person name="Hayward A."/>
            <person name="Sharpe A.G."/>
            <person name="Park B.S."/>
            <person name="Weisshaar B."/>
            <person name="Liu B."/>
            <person name="Li B."/>
            <person name="Liu B."/>
            <person name="Tong C."/>
            <person name="Song C."/>
            <person name="Duran C."/>
            <person name="Peng C."/>
            <person name="Geng C."/>
            <person name="Koh C."/>
            <person name="Lin C."/>
            <person name="Edwards D."/>
            <person name="Mu D."/>
            <person name="Shen D."/>
            <person name="Soumpourou E."/>
            <person name="Li F."/>
            <person name="Fraser F."/>
            <person name="Conant G."/>
            <person name="Lassalle G."/>
            <person name="King G.J."/>
            <person name="Bonnema G."/>
            <person name="Tang H."/>
            <person name="Wang H."/>
            <person name="Belcram H."/>
            <person name="Zhou H."/>
            <person name="Hirakawa H."/>
            <person name="Abe H."/>
            <person name="Guo H."/>
            <person name="Wang H."/>
            <person name="Jin H."/>
            <person name="Parkin I.A."/>
            <person name="Batley J."/>
            <person name="Kim J.S."/>
            <person name="Just J."/>
            <person name="Li J."/>
            <person name="Xu J."/>
            <person name="Deng J."/>
            <person name="Kim J.A."/>
            <person name="Li J."/>
            <person name="Yu J."/>
            <person name="Meng J."/>
            <person name="Wang J."/>
            <person name="Min J."/>
            <person name="Poulain J."/>
            <person name="Wang J."/>
            <person name="Hatakeyama K."/>
            <person name="Wu K."/>
            <person name="Wang L."/>
            <person name="Fang L."/>
            <person name="Trick M."/>
            <person name="Links M.G."/>
            <person name="Zhao M."/>
            <person name="Jin M."/>
            <person name="Ramchiary N."/>
            <person name="Drou N."/>
            <person name="Berkman P.J."/>
            <person name="Cai Q."/>
            <person name="Huang Q."/>
            <person name="Li R."/>
            <person name="Tabata S."/>
            <person name="Cheng S."/>
            <person name="Zhang S."/>
            <person name="Zhang S."/>
            <person name="Huang S."/>
            <person name="Sato S."/>
            <person name="Sun S."/>
            <person name="Kwon S.J."/>
            <person name="Choi S.R."/>
            <person name="Lee T.H."/>
            <person name="Fan W."/>
            <person name="Zhao X."/>
            <person name="Tan X."/>
            <person name="Xu X."/>
            <person name="Wang Y."/>
            <person name="Qiu Y."/>
            <person name="Yin Y."/>
            <person name="Li Y."/>
            <person name="Du Y."/>
            <person name="Liao Y."/>
            <person name="Lim Y."/>
            <person name="Narusaka Y."/>
            <person name="Wang Y."/>
            <person name="Wang Z."/>
            <person name="Li Z."/>
            <person name="Wang Z."/>
            <person name="Xiong Z."/>
            <person name="Zhang Z."/>
        </authorList>
    </citation>
    <scope>NUCLEOTIDE SEQUENCE [LARGE SCALE GENOMIC DNA]</scope>
    <source>
        <strain evidence="2 3">cv. Chiifu-401-42</strain>
    </source>
</reference>
<organism evidence="2 3">
    <name type="scientific">Brassica campestris</name>
    <name type="common">Field mustard</name>
    <dbReference type="NCBI Taxonomy" id="3711"/>
    <lineage>
        <taxon>Eukaryota</taxon>
        <taxon>Viridiplantae</taxon>
        <taxon>Streptophyta</taxon>
        <taxon>Embryophyta</taxon>
        <taxon>Tracheophyta</taxon>
        <taxon>Spermatophyta</taxon>
        <taxon>Magnoliopsida</taxon>
        <taxon>eudicotyledons</taxon>
        <taxon>Gunneridae</taxon>
        <taxon>Pentapetalae</taxon>
        <taxon>rosids</taxon>
        <taxon>malvids</taxon>
        <taxon>Brassicales</taxon>
        <taxon>Brassicaceae</taxon>
        <taxon>Brassiceae</taxon>
        <taxon>Brassica</taxon>
    </lineage>
</organism>
<evidence type="ECO:0000313" key="2">
    <source>
        <dbReference type="EnsemblPlants" id="Bra020869.1-P"/>
    </source>
</evidence>
<accession>M4DWH5</accession>
<protein>
    <submittedName>
        <fullName evidence="2">Uncharacterized protein</fullName>
    </submittedName>
</protein>
<dbReference type="AlphaFoldDB" id="M4DWH5"/>
<reference evidence="2" key="3">
    <citation type="submission" date="2023-03" db="UniProtKB">
        <authorList>
            <consortium name="EnsemblPlants"/>
        </authorList>
    </citation>
    <scope>IDENTIFICATION</scope>
    <source>
        <strain evidence="2">cv. Chiifu-401-42</strain>
    </source>
</reference>
<sequence length="285" mass="32661">MGFSPSKTSTDGPRRCCRVGASPDSQISKEHVFEYHMEFLETFGCIWSSKEVVRVVFGRALPGATSRSDYMRSLCTTSRSDSSRATAQSRSRFHVWRHTFTPRSDLPERRAEVAPEAWSDLSRATGRSRSRFHHSETRERARSDLSQRHSEVAPEAWSKTIHTFTPRSDLPERRAEVAPEAWSDLSRATGRSRSRFHHSETRERARSDLPERHHEVARISHPSRSDLPKRHPEVARVSMARRHEAKPGATSQSDPLRSLPKAGATCRSDMPRSLRAYYLLDFYFT</sequence>
<evidence type="ECO:0000313" key="3">
    <source>
        <dbReference type="Proteomes" id="UP000011750"/>
    </source>
</evidence>
<feature type="compositionally biased region" description="Basic and acidic residues" evidence="1">
    <location>
        <begin position="197"/>
        <end position="234"/>
    </location>
</feature>
<dbReference type="EnsemblPlants" id="Bra020869.1">
    <property type="protein sequence ID" value="Bra020869.1-P"/>
    <property type="gene ID" value="Bra020869"/>
</dbReference>
<feature type="region of interest" description="Disordered" evidence="1">
    <location>
        <begin position="117"/>
        <end position="156"/>
    </location>
</feature>
<proteinExistence type="predicted"/>
<feature type="region of interest" description="Disordered" evidence="1">
    <location>
        <begin position="168"/>
        <end position="265"/>
    </location>
</feature>
<dbReference type="Proteomes" id="UP000011750">
    <property type="component" value="Chromosome A08"/>
</dbReference>
<dbReference type="Gramene" id="Bra020869.1">
    <property type="protein sequence ID" value="Bra020869.1-P"/>
    <property type="gene ID" value="Bra020869"/>
</dbReference>
<feature type="compositionally biased region" description="Basic and acidic residues" evidence="1">
    <location>
        <begin position="133"/>
        <end position="152"/>
    </location>
</feature>
<evidence type="ECO:0000256" key="1">
    <source>
        <dbReference type="SAM" id="MobiDB-lite"/>
    </source>
</evidence>
<keyword evidence="3" id="KW-1185">Reference proteome</keyword>
<dbReference type="InParanoid" id="M4DWH5"/>
<reference evidence="2 3" key="2">
    <citation type="journal article" date="2018" name="Hortic Res">
        <title>Improved Brassica rapa reference genome by single-molecule sequencing and chromosome conformation capture technologies.</title>
        <authorList>
            <person name="Zhang L."/>
            <person name="Cai X."/>
            <person name="Wu J."/>
            <person name="Liu M."/>
            <person name="Grob S."/>
            <person name="Cheng F."/>
            <person name="Liang J."/>
            <person name="Cai C."/>
            <person name="Liu Z."/>
            <person name="Liu B."/>
            <person name="Wang F."/>
            <person name="Li S."/>
            <person name="Liu F."/>
            <person name="Li X."/>
            <person name="Cheng L."/>
            <person name="Yang W."/>
            <person name="Li M.H."/>
            <person name="Grossniklaus U."/>
            <person name="Zheng H."/>
            <person name="Wang X."/>
        </authorList>
    </citation>
    <scope>NUCLEOTIDE SEQUENCE [LARGE SCALE GENOMIC DNA]</scope>
    <source>
        <strain evidence="2 3">cv. Chiifu-401-42</strain>
    </source>
</reference>
<name>M4DWH5_BRACM</name>